<name>A0A7T6XMM6_PENDI</name>
<dbReference type="PROSITE" id="PS00463">
    <property type="entry name" value="ZN2_CY6_FUNGAL_1"/>
    <property type="match status" value="1"/>
</dbReference>
<feature type="domain" description="Zn(2)-C6 fungal-type" evidence="8">
    <location>
        <begin position="12"/>
        <end position="42"/>
    </location>
</feature>
<dbReference type="Gene3D" id="4.10.240.10">
    <property type="entry name" value="Zn(2)-C6 fungal-type DNA-binding domain"/>
    <property type="match status" value="1"/>
</dbReference>
<organism evidence="9 10">
    <name type="scientific">Penicillium digitatum</name>
    <name type="common">Green mold</name>
    <dbReference type="NCBI Taxonomy" id="36651"/>
    <lineage>
        <taxon>Eukaryota</taxon>
        <taxon>Fungi</taxon>
        <taxon>Dikarya</taxon>
        <taxon>Ascomycota</taxon>
        <taxon>Pezizomycotina</taxon>
        <taxon>Eurotiomycetes</taxon>
        <taxon>Eurotiomycetidae</taxon>
        <taxon>Eurotiales</taxon>
        <taxon>Aspergillaceae</taxon>
        <taxon>Penicillium</taxon>
    </lineage>
</organism>
<dbReference type="SMART" id="SM00066">
    <property type="entry name" value="GAL4"/>
    <property type="match status" value="1"/>
</dbReference>
<evidence type="ECO:0000256" key="1">
    <source>
        <dbReference type="ARBA" id="ARBA00004123"/>
    </source>
</evidence>
<dbReference type="PANTHER" id="PTHR31313">
    <property type="entry name" value="TY1 ENHANCER ACTIVATOR"/>
    <property type="match status" value="1"/>
</dbReference>
<evidence type="ECO:0000256" key="6">
    <source>
        <dbReference type="ARBA" id="ARBA00023163"/>
    </source>
</evidence>
<dbReference type="GO" id="GO:0000981">
    <property type="term" value="F:DNA-binding transcription factor activity, RNA polymerase II-specific"/>
    <property type="evidence" value="ECO:0007669"/>
    <property type="project" value="InterPro"/>
</dbReference>
<evidence type="ECO:0000256" key="3">
    <source>
        <dbReference type="ARBA" id="ARBA00022833"/>
    </source>
</evidence>
<dbReference type="CDD" id="cd12148">
    <property type="entry name" value="fungal_TF_MHR"/>
    <property type="match status" value="1"/>
</dbReference>
<dbReference type="Pfam" id="PF04082">
    <property type="entry name" value="Fungal_trans"/>
    <property type="match status" value="1"/>
</dbReference>
<comment type="subcellular location">
    <subcellularLocation>
        <location evidence="1">Nucleus</location>
    </subcellularLocation>
</comment>
<dbReference type="Pfam" id="PF00172">
    <property type="entry name" value="Zn_clus"/>
    <property type="match status" value="1"/>
</dbReference>
<dbReference type="CDD" id="cd00067">
    <property type="entry name" value="GAL4"/>
    <property type="match status" value="1"/>
</dbReference>
<keyword evidence="7" id="KW-0539">Nucleus</keyword>
<dbReference type="EMBL" id="CP060776">
    <property type="protein sequence ID" value="QQK43914.1"/>
    <property type="molecule type" value="Genomic_DNA"/>
</dbReference>
<keyword evidence="5" id="KW-0238">DNA-binding</keyword>
<evidence type="ECO:0000256" key="7">
    <source>
        <dbReference type="ARBA" id="ARBA00023242"/>
    </source>
</evidence>
<evidence type="ECO:0000256" key="4">
    <source>
        <dbReference type="ARBA" id="ARBA00023015"/>
    </source>
</evidence>
<dbReference type="PROSITE" id="PS50048">
    <property type="entry name" value="ZN2_CY6_FUNGAL_2"/>
    <property type="match status" value="1"/>
</dbReference>
<evidence type="ECO:0000313" key="9">
    <source>
        <dbReference type="EMBL" id="QQK43914.1"/>
    </source>
</evidence>
<dbReference type="InterPro" id="IPR051615">
    <property type="entry name" value="Transcr_Regulatory_Elem"/>
</dbReference>
<dbReference type="Proteomes" id="UP000595662">
    <property type="component" value="Chromosome 3"/>
</dbReference>
<keyword evidence="6" id="KW-0804">Transcription</keyword>
<keyword evidence="4" id="KW-0805">Transcription regulation</keyword>
<evidence type="ECO:0000256" key="5">
    <source>
        <dbReference type="ARBA" id="ARBA00023125"/>
    </source>
</evidence>
<dbReference type="RefSeq" id="XP_065956856.1">
    <property type="nucleotide sequence ID" value="XM_066101773.1"/>
</dbReference>
<dbReference type="SUPFAM" id="SSF57701">
    <property type="entry name" value="Zn2/Cys6 DNA-binding domain"/>
    <property type="match status" value="1"/>
</dbReference>
<reference evidence="9 10" key="1">
    <citation type="submission" date="2020-08" db="EMBL/GenBank/DDBJ databases">
        <title>The completed genome sequence of the pathogenic ascomycete fungus Penicillium digitatum.</title>
        <authorList>
            <person name="Wang M."/>
        </authorList>
    </citation>
    <scope>NUCLEOTIDE SEQUENCE [LARGE SCALE GENOMIC DNA]</scope>
    <source>
        <strain evidence="9 10">PdW03</strain>
    </source>
</reference>
<dbReference type="InterPro" id="IPR007219">
    <property type="entry name" value="XnlR_reg_dom"/>
</dbReference>
<dbReference type="PANTHER" id="PTHR31313:SF81">
    <property type="entry name" value="TY1 ENHANCER ACTIVATOR"/>
    <property type="match status" value="1"/>
</dbReference>
<dbReference type="InterPro" id="IPR036864">
    <property type="entry name" value="Zn2-C6_fun-type_DNA-bd_sf"/>
</dbReference>
<keyword evidence="2" id="KW-0479">Metal-binding</keyword>
<evidence type="ECO:0000313" key="10">
    <source>
        <dbReference type="Proteomes" id="UP000595662"/>
    </source>
</evidence>
<protein>
    <submittedName>
        <fullName evidence="9">Nitrogen assimilation transcription factor nit-4</fullName>
    </submittedName>
</protein>
<accession>A0A7T6XMM6</accession>
<proteinExistence type="predicted"/>
<keyword evidence="3" id="KW-0862">Zinc</keyword>
<dbReference type="GO" id="GO:0006351">
    <property type="term" value="P:DNA-templated transcription"/>
    <property type="evidence" value="ECO:0007669"/>
    <property type="project" value="InterPro"/>
</dbReference>
<dbReference type="GO" id="GO:0003677">
    <property type="term" value="F:DNA binding"/>
    <property type="evidence" value="ECO:0007669"/>
    <property type="project" value="UniProtKB-KW"/>
</dbReference>
<evidence type="ECO:0000259" key="8">
    <source>
        <dbReference type="PROSITE" id="PS50048"/>
    </source>
</evidence>
<dbReference type="GeneID" id="90953005"/>
<gene>
    <name evidence="9" type="ORF">Pdw03_7815</name>
</gene>
<evidence type="ECO:0000256" key="2">
    <source>
        <dbReference type="ARBA" id="ARBA00022723"/>
    </source>
</evidence>
<dbReference type="GO" id="GO:0005634">
    <property type="term" value="C:nucleus"/>
    <property type="evidence" value="ECO:0007669"/>
    <property type="project" value="UniProtKB-SubCell"/>
</dbReference>
<sequence length="772" mass="87077">MSNQPMKPVHFACRQCRASKRRCDGAKPQCSYCQRTAKECEYADEKKVRKRKYWDENYVKSLENQVQALLALQNSSSTNTLPHIEPKRSANAILDSTFLLPPLGKSHEQEHCAPLNNVADNEPSHQSQTAMEELSVMMWRTNLADAVAEEEKHSIKNPPTGENILQPEGPPQVPPQILKICGEVTRVYEIAALFLKCINEDHQFTQYESSDFFLQFPNQSPDHLFLHAAMLAAGAAFENKKDSLKISDKLAELSESLVFKCFRQSPSIYVIQGLSILSWRSLASGCDQFGWTFLSMAAGMAVQLRLHVLALDEFDTMSTSGAGLADVQTFWSFYMTDRTSISILGRNCMLPWRRVNVPAIETCFPSDGTSLAQISFAWQCKLWYMHDQNMDKIFSSTFETLTTPEQVSLLIATHENLSQFFKSRDQRLAIKRGATEKPVFLFHMAYQMAILVTMPPFLRLFSKMRNEEPNTSQLMPAVLQSLTAAATAMVRLVSDYYKIYGFPRSSPLLIHHLLSACIVHMMNATTTSYTLRRFSTRSVRKCLALFTQIKMFWPICSQKCVDLLNFLARRWNVESALPEDMSSILEMGFTGDFDAPAKKQCHQDVPDQGSGSNVSLYDTPENTMGPFDSLFETENDRALNDLLYGEDGQNVFPMNNWPLDHGCPNLFPMFQDFGQFGDNFIDLPWLNPGLSDIVTYDAKRHIFEANTLYSSFAFSVFCSPSPFHPTVTCLFAIAADFSGGAGMMLAVRIFNDGGTVYNVLDEGVWLHEADGN</sequence>
<dbReference type="GO" id="GO:0008270">
    <property type="term" value="F:zinc ion binding"/>
    <property type="evidence" value="ECO:0007669"/>
    <property type="project" value="InterPro"/>
</dbReference>
<dbReference type="AlphaFoldDB" id="A0A7T6XMM6"/>
<dbReference type="InterPro" id="IPR001138">
    <property type="entry name" value="Zn2Cys6_DnaBD"/>
</dbReference>